<name>A0A0H5R359_9EUKA</name>
<dbReference type="EMBL" id="HACM01007850">
    <property type="protein sequence ID" value="CRZ08292.1"/>
    <property type="molecule type" value="Transcribed_RNA"/>
</dbReference>
<sequence>MRKSSNNPGGVPEFLYLHPELHDAVDCRLDVPPLLYDWATAAYPDCIIDLNDLFCIANERRFFVESLVSAGLWPISLDNMTAAFLFLQTQRAAIAPMLSND</sequence>
<accession>A0A0H5R359</accession>
<evidence type="ECO:0000313" key="1">
    <source>
        <dbReference type="EMBL" id="CRZ08292.1"/>
    </source>
</evidence>
<dbReference type="AlphaFoldDB" id="A0A0H5R359"/>
<protein>
    <submittedName>
        <fullName evidence="1">Uncharacterized protein</fullName>
    </submittedName>
</protein>
<dbReference type="EMBL" id="HACM01007858">
    <property type="protein sequence ID" value="CRZ08300.1"/>
    <property type="molecule type" value="Transcribed_RNA"/>
</dbReference>
<proteinExistence type="predicted"/>
<reference evidence="1" key="1">
    <citation type="submission" date="2015-04" db="EMBL/GenBank/DDBJ databases">
        <title>The genome sequence of the plant pathogenic Rhizarian Plasmodiophora brassicae reveals insights in its biotrophic life cycle and the origin of chitin synthesis.</title>
        <authorList>
            <person name="Schwelm A."/>
            <person name="Fogelqvist J."/>
            <person name="Knaust A."/>
            <person name="Julke S."/>
            <person name="Lilja T."/>
            <person name="Dhandapani V."/>
            <person name="Bonilla-Rosso G."/>
            <person name="Karlsson M."/>
            <person name="Shevchenko A."/>
            <person name="Choi S.R."/>
            <person name="Kim H.G."/>
            <person name="Park J.Y."/>
            <person name="Lim Y.P."/>
            <person name="Ludwig-Muller J."/>
            <person name="Dixelius C."/>
        </authorList>
    </citation>
    <scope>NUCLEOTIDE SEQUENCE</scope>
    <source>
        <tissue evidence="1">Potato root galls</tissue>
    </source>
</reference>
<organism evidence="1">
    <name type="scientific">Spongospora subterranea</name>
    <dbReference type="NCBI Taxonomy" id="70186"/>
    <lineage>
        <taxon>Eukaryota</taxon>
        <taxon>Sar</taxon>
        <taxon>Rhizaria</taxon>
        <taxon>Endomyxa</taxon>
        <taxon>Phytomyxea</taxon>
        <taxon>Plasmodiophorida</taxon>
        <taxon>Plasmodiophoridae</taxon>
        <taxon>Spongospora</taxon>
    </lineage>
</organism>